<evidence type="ECO:0000313" key="3">
    <source>
        <dbReference type="EnsemblMetazoa" id="ENSAATROPP009139"/>
    </source>
</evidence>
<keyword evidence="4" id="KW-1185">Reference proteome</keyword>
<feature type="transmembrane region" description="Helical" evidence="2">
    <location>
        <begin position="127"/>
        <end position="149"/>
    </location>
</feature>
<feature type="transmembrane region" description="Helical" evidence="2">
    <location>
        <begin position="84"/>
        <end position="106"/>
    </location>
</feature>
<sequence length="335" mass="36403">MALLSGFLLLSTSTLVAITVLVTTELHGPSRKLVAATNLATGISGSIGLSWFLPILCATSTPLVYSVMLESPLHWWHVADSFGFVLFVVIEALFVVLFILLFLTLIKRLLYLARKHDKHNTCILRRIALLYRTGLLFVSNVLCHTFYLVYVNTDGQPSGGYLFGGNSIALGFCILFSFVVKAELKNDSTESTSSKSSTKNSLDENFCSGSINSPLSFYTNQELDKDNECLPLAGKTTKIPLTILSSQQQQQQQQQHHQQGQQQQQQQAPHITTIEPCLHVDLEGHSMDTFLGGGPSTGVPGVPPPTVAPTICQQVVSHEAALALASSHGALCNYA</sequence>
<keyword evidence="2" id="KW-1133">Transmembrane helix</keyword>
<dbReference type="PANTHER" id="PTHR45813:SF8">
    <property type="entry name" value="IG-LIKE DOMAIN-CONTAINING PROTEIN"/>
    <property type="match status" value="1"/>
</dbReference>
<feature type="transmembrane region" description="Helical" evidence="2">
    <location>
        <begin position="6"/>
        <end position="27"/>
    </location>
</feature>
<reference evidence="3" key="1">
    <citation type="submission" date="2024-04" db="UniProtKB">
        <authorList>
            <consortium name="EnsemblMetazoa"/>
        </authorList>
    </citation>
    <scope>IDENTIFICATION</scope>
    <source>
        <strain evidence="3">EBRO</strain>
    </source>
</reference>
<keyword evidence="2" id="KW-0472">Membrane</keyword>
<feature type="compositionally biased region" description="Low complexity" evidence="1">
    <location>
        <begin position="247"/>
        <end position="267"/>
    </location>
</feature>
<name>A0AAG5DE82_ANOAO</name>
<feature type="transmembrane region" description="Helical" evidence="2">
    <location>
        <begin position="161"/>
        <end position="180"/>
    </location>
</feature>
<accession>A0AAG5DE82</accession>
<dbReference type="Proteomes" id="UP000075880">
    <property type="component" value="Unassembled WGS sequence"/>
</dbReference>
<proteinExistence type="predicted"/>
<feature type="region of interest" description="Disordered" evidence="1">
    <location>
        <begin position="247"/>
        <end position="269"/>
    </location>
</feature>
<dbReference type="AlphaFoldDB" id="A0AAG5DE82"/>
<dbReference type="PANTHER" id="PTHR45813">
    <property type="entry name" value="IG-LIKE DOMAIN-CONTAINING PROTEIN"/>
    <property type="match status" value="1"/>
</dbReference>
<dbReference type="InterPro" id="IPR051587">
    <property type="entry name" value="Adhesion_GPCR"/>
</dbReference>
<dbReference type="GO" id="GO:0004930">
    <property type="term" value="F:G protein-coupled receptor activity"/>
    <property type="evidence" value="ECO:0007669"/>
    <property type="project" value="TreeGrafter"/>
</dbReference>
<keyword evidence="2" id="KW-0812">Transmembrane</keyword>
<organism evidence="3 4">
    <name type="scientific">Anopheles atroparvus</name>
    <name type="common">European mosquito</name>
    <dbReference type="NCBI Taxonomy" id="41427"/>
    <lineage>
        <taxon>Eukaryota</taxon>
        <taxon>Metazoa</taxon>
        <taxon>Ecdysozoa</taxon>
        <taxon>Arthropoda</taxon>
        <taxon>Hexapoda</taxon>
        <taxon>Insecta</taxon>
        <taxon>Pterygota</taxon>
        <taxon>Neoptera</taxon>
        <taxon>Endopterygota</taxon>
        <taxon>Diptera</taxon>
        <taxon>Nematocera</taxon>
        <taxon>Culicoidea</taxon>
        <taxon>Culicidae</taxon>
        <taxon>Anophelinae</taxon>
        <taxon>Anopheles</taxon>
    </lineage>
</organism>
<evidence type="ECO:0000256" key="1">
    <source>
        <dbReference type="SAM" id="MobiDB-lite"/>
    </source>
</evidence>
<feature type="transmembrane region" description="Helical" evidence="2">
    <location>
        <begin position="39"/>
        <end position="64"/>
    </location>
</feature>
<dbReference type="EnsemblMetazoa" id="ENSAATROPT010121">
    <property type="protein sequence ID" value="ENSAATROPP009139"/>
    <property type="gene ID" value="ENSAATROPG008242"/>
</dbReference>
<evidence type="ECO:0000256" key="2">
    <source>
        <dbReference type="SAM" id="Phobius"/>
    </source>
</evidence>
<protein>
    <submittedName>
        <fullName evidence="3">Uncharacterized protein</fullName>
    </submittedName>
</protein>
<evidence type="ECO:0000313" key="4">
    <source>
        <dbReference type="Proteomes" id="UP000075880"/>
    </source>
</evidence>
<dbReference type="GO" id="GO:0007189">
    <property type="term" value="P:adenylate cyclase-activating G protein-coupled receptor signaling pathway"/>
    <property type="evidence" value="ECO:0007669"/>
    <property type="project" value="TreeGrafter"/>
</dbReference>